<protein>
    <recommendedName>
        <fullName evidence="4">Zinc-finger domain-containing protein</fullName>
    </recommendedName>
</protein>
<dbReference type="eggNOG" id="ENOG5030D4A">
    <property type="taxonomic scope" value="Bacteria"/>
</dbReference>
<dbReference type="OrthoDB" id="2894770at2"/>
<evidence type="ECO:0008006" key="4">
    <source>
        <dbReference type="Google" id="ProtNLM"/>
    </source>
</evidence>
<keyword evidence="1" id="KW-0812">Transmembrane</keyword>
<dbReference type="Proteomes" id="UP000018896">
    <property type="component" value="Unassembled WGS sequence"/>
</dbReference>
<dbReference type="RefSeq" id="WP_035664434.1">
    <property type="nucleotide sequence ID" value="NZ_BAUV01000015.1"/>
</dbReference>
<keyword evidence="1" id="KW-0472">Membrane</keyword>
<comment type="caution">
    <text evidence="2">The sequence shown here is derived from an EMBL/GenBank/DDBJ whole genome shotgun (WGS) entry which is preliminary data.</text>
</comment>
<evidence type="ECO:0000256" key="1">
    <source>
        <dbReference type="SAM" id="Phobius"/>
    </source>
</evidence>
<feature type="transmembrane region" description="Helical" evidence="1">
    <location>
        <begin position="65"/>
        <end position="86"/>
    </location>
</feature>
<keyword evidence="1" id="KW-1133">Transmembrane helix</keyword>
<reference evidence="2 3" key="1">
    <citation type="journal article" date="2014" name="Genome Announc.">
        <title>Draft Genome Sequences of Three Alkaliphilic Bacillus Strains, Bacillus wakoensis JCM 9140T, Bacillus akibai JCM 9157T, and Bacillus hemicellulosilyticus JCM 9152T.</title>
        <authorList>
            <person name="Yuki M."/>
            <person name="Oshima K."/>
            <person name="Suda W."/>
            <person name="Oshida Y."/>
            <person name="Kitamura K."/>
            <person name="Iida T."/>
            <person name="Hattori M."/>
            <person name="Ohkuma M."/>
        </authorList>
    </citation>
    <scope>NUCLEOTIDE SEQUENCE [LARGE SCALE GENOMIC DNA]</scope>
    <source>
        <strain evidence="2 3">JCM 9157</strain>
    </source>
</reference>
<organism evidence="2 3">
    <name type="scientific">Halalkalibacter akibai (strain ATCC 43226 / DSM 21942 / CIP 109018 / JCM 9157 / 1139)</name>
    <name type="common">Bacillus akibai</name>
    <dbReference type="NCBI Taxonomy" id="1236973"/>
    <lineage>
        <taxon>Bacteria</taxon>
        <taxon>Bacillati</taxon>
        <taxon>Bacillota</taxon>
        <taxon>Bacilli</taxon>
        <taxon>Bacillales</taxon>
        <taxon>Bacillaceae</taxon>
        <taxon>Halalkalibacter</taxon>
    </lineage>
</organism>
<gene>
    <name evidence="2" type="ORF">JCM9157_2245</name>
</gene>
<sequence>MNKKDECSIYQSLYELYVDEEVEEETVKWMKNHEKTCENCRGTEEKNMEVIRNTEDYQKIKSIKIVTFIMYGFFLALSIWMSIWYLW</sequence>
<dbReference type="STRING" id="1236973.JCM9157_2245"/>
<dbReference type="AlphaFoldDB" id="W4QSP2"/>
<evidence type="ECO:0000313" key="3">
    <source>
        <dbReference type="Proteomes" id="UP000018896"/>
    </source>
</evidence>
<accession>W4QSP2</accession>
<dbReference type="EMBL" id="BAUV01000015">
    <property type="protein sequence ID" value="GAE35150.1"/>
    <property type="molecule type" value="Genomic_DNA"/>
</dbReference>
<keyword evidence="3" id="KW-1185">Reference proteome</keyword>
<name>W4QSP2_HALA3</name>
<proteinExistence type="predicted"/>
<evidence type="ECO:0000313" key="2">
    <source>
        <dbReference type="EMBL" id="GAE35150.1"/>
    </source>
</evidence>